<gene>
    <name evidence="1" type="ORF">EJF14_10593</name>
</gene>
<dbReference type="EMBL" id="CP038484">
    <property type="protein sequence ID" value="QFZ25497.1"/>
    <property type="molecule type" value="Genomic_DNA"/>
</dbReference>
<evidence type="ECO:0000313" key="1">
    <source>
        <dbReference type="EMBL" id="QFZ25497.1"/>
    </source>
</evidence>
<organism evidence="1 2">
    <name type="scientific">Clavispora lusitaniae</name>
    <name type="common">Candida lusitaniae</name>
    <dbReference type="NCBI Taxonomy" id="36911"/>
    <lineage>
        <taxon>Eukaryota</taxon>
        <taxon>Fungi</taxon>
        <taxon>Dikarya</taxon>
        <taxon>Ascomycota</taxon>
        <taxon>Saccharomycotina</taxon>
        <taxon>Pichiomycetes</taxon>
        <taxon>Metschnikowiaceae</taxon>
        <taxon>Clavispora</taxon>
    </lineage>
</organism>
<sequence length="613" mass="68886">MASSIRILRFGLFDSDCSIRVVSLFSLLFTYFRTQSISGSSIRQSVQQSDAQMSGLITCLRTLRTISPTTTDYFLCRHGDSSFLSLSEGILTAFDRLVYSVISPSCYFLLHPRVLVCWYISRMPRKREPFLTAQTSALKSPYLKHVKCPTTKERMRLFGPVSLALSARYPTHYAPSDSIVGDLDQVFNASTETQGGIYNGSYVSPDAYGTYNFCNMPHVRASEYSVPSPDYELQYVEVIHRHHKRTPYQSNTFPEEDMELSCSATENFYYGHSIDRPTENVAVGWANYQDPINPFTFQSPGFNGTCQFPQISNGGLNDSYYHGVDLFTNYASKLQFLPQEYNSSQVQYYVTSNVITSQVAGALIAGMYPENSNVTVNIQRVAVDSLEPQYTCDGAVNTKASIYEEPEWVAHLNRSADLFKQLDAISGVNSSVKEWHVTWDHYFDNLAHRMCHGFDLPCKIGGGDCISETQAFQVFRLGNFEYHYLHRKSENSTLYSTGRYGVFLMQLQAHLSDAKCGSSSLKYRHNVAHDGSVAPLLGALQIDELKWPGMGAEVVFELWKKKDNSFYVRVLYGGKPLSTSGPLGVLDMLPYEKFDAYLSDLVGDNNVVALCNA</sequence>
<accession>A0ACD0WDF7</accession>
<keyword evidence="2" id="KW-1185">Reference proteome</keyword>
<proteinExistence type="predicted"/>
<name>A0ACD0WDF7_CLALS</name>
<protein>
    <submittedName>
        <fullName evidence="1">2-phosphoxylose phosphatase</fullName>
    </submittedName>
</protein>
<evidence type="ECO:0000313" key="2">
    <source>
        <dbReference type="Proteomes" id="UP000326582"/>
    </source>
</evidence>
<reference evidence="2" key="1">
    <citation type="journal article" date="2019" name="MBio">
        <title>Comparative genomics for the elucidation of multidrug resistance (MDR) in Candida lusitaniae.</title>
        <authorList>
            <person name="Kannan A."/>
            <person name="Asner S.A."/>
            <person name="Trachsel E."/>
            <person name="Kelly S."/>
            <person name="Parker J."/>
            <person name="Sanglard D."/>
        </authorList>
    </citation>
    <scope>NUCLEOTIDE SEQUENCE [LARGE SCALE GENOMIC DNA]</scope>
    <source>
        <strain evidence="2">P1</strain>
    </source>
</reference>
<dbReference type="Proteomes" id="UP000326582">
    <property type="component" value="Chromosome 1"/>
</dbReference>